<dbReference type="PRINTS" id="PR00344">
    <property type="entry name" value="BCTRLSENSOR"/>
</dbReference>
<feature type="domain" description="Histidine kinase" evidence="17">
    <location>
        <begin position="243"/>
        <end position="444"/>
    </location>
</feature>
<keyword evidence="9" id="KW-0547">Nucleotide-binding</keyword>
<dbReference type="SUPFAM" id="SSF55874">
    <property type="entry name" value="ATPase domain of HSP90 chaperone/DNA topoisomerase II/histidine kinase"/>
    <property type="match status" value="1"/>
</dbReference>
<dbReference type="CDD" id="cd00075">
    <property type="entry name" value="HATPase"/>
    <property type="match status" value="1"/>
</dbReference>
<dbReference type="SMART" id="SM00387">
    <property type="entry name" value="HATPase_c"/>
    <property type="match status" value="1"/>
</dbReference>
<keyword evidence="11" id="KW-0067">ATP-binding</keyword>
<evidence type="ECO:0000256" key="4">
    <source>
        <dbReference type="ARBA" id="ARBA00022475"/>
    </source>
</evidence>
<evidence type="ECO:0000256" key="14">
    <source>
        <dbReference type="ARBA" id="ARBA00023136"/>
    </source>
</evidence>
<evidence type="ECO:0000256" key="5">
    <source>
        <dbReference type="ARBA" id="ARBA00022519"/>
    </source>
</evidence>
<feature type="region of interest" description="Disordered" evidence="15">
    <location>
        <begin position="447"/>
        <end position="473"/>
    </location>
</feature>
<evidence type="ECO:0000256" key="6">
    <source>
        <dbReference type="ARBA" id="ARBA00022553"/>
    </source>
</evidence>
<evidence type="ECO:0000256" key="7">
    <source>
        <dbReference type="ARBA" id="ARBA00022679"/>
    </source>
</evidence>
<reference evidence="20" key="1">
    <citation type="journal article" date="2019" name="Int. J. Syst. Evol. Microbiol.">
        <title>The Global Catalogue of Microorganisms (GCM) 10K type strain sequencing project: providing services to taxonomists for standard genome sequencing and annotation.</title>
        <authorList>
            <consortium name="The Broad Institute Genomics Platform"/>
            <consortium name="The Broad Institute Genome Sequencing Center for Infectious Disease"/>
            <person name="Wu L."/>
            <person name="Ma J."/>
        </authorList>
    </citation>
    <scope>NUCLEOTIDE SEQUENCE [LARGE SCALE GENOMIC DNA]</scope>
    <source>
        <strain evidence="20">KCTC 23707</strain>
    </source>
</reference>
<evidence type="ECO:0000256" key="10">
    <source>
        <dbReference type="ARBA" id="ARBA00022777"/>
    </source>
</evidence>
<keyword evidence="14 16" id="KW-0472">Membrane</keyword>
<evidence type="ECO:0000256" key="16">
    <source>
        <dbReference type="SAM" id="Phobius"/>
    </source>
</evidence>
<protein>
    <recommendedName>
        <fullName evidence="3">histidine kinase</fullName>
        <ecNumber evidence="3">2.7.13.3</ecNumber>
    </recommendedName>
</protein>
<gene>
    <name evidence="19" type="ORF">ACFSCV_01445</name>
</gene>
<keyword evidence="6" id="KW-0597">Phosphoprotein</keyword>
<evidence type="ECO:0000256" key="2">
    <source>
        <dbReference type="ARBA" id="ARBA00004429"/>
    </source>
</evidence>
<feature type="domain" description="HAMP" evidence="18">
    <location>
        <begin position="182"/>
        <end position="235"/>
    </location>
</feature>
<keyword evidence="20" id="KW-1185">Reference proteome</keyword>
<evidence type="ECO:0000259" key="17">
    <source>
        <dbReference type="PROSITE" id="PS50109"/>
    </source>
</evidence>
<dbReference type="Gene3D" id="3.30.565.10">
    <property type="entry name" value="Histidine kinase-like ATPase, C-terminal domain"/>
    <property type="match status" value="1"/>
</dbReference>
<evidence type="ECO:0000259" key="18">
    <source>
        <dbReference type="PROSITE" id="PS50885"/>
    </source>
</evidence>
<keyword evidence="4" id="KW-1003">Cell membrane</keyword>
<keyword evidence="10 19" id="KW-0418">Kinase</keyword>
<evidence type="ECO:0000313" key="20">
    <source>
        <dbReference type="Proteomes" id="UP001597308"/>
    </source>
</evidence>
<dbReference type="PROSITE" id="PS50109">
    <property type="entry name" value="HIS_KIN"/>
    <property type="match status" value="1"/>
</dbReference>
<dbReference type="EC" id="2.7.13.3" evidence="3"/>
<dbReference type="Proteomes" id="UP001597308">
    <property type="component" value="Unassembled WGS sequence"/>
</dbReference>
<dbReference type="PANTHER" id="PTHR44936:SF5">
    <property type="entry name" value="SENSOR HISTIDINE KINASE ENVZ"/>
    <property type="match status" value="1"/>
</dbReference>
<dbReference type="Pfam" id="PF02518">
    <property type="entry name" value="HATPase_c"/>
    <property type="match status" value="1"/>
</dbReference>
<organism evidence="19 20">
    <name type="scientific">Methylopila henanensis</name>
    <dbReference type="NCBI Taxonomy" id="873516"/>
    <lineage>
        <taxon>Bacteria</taxon>
        <taxon>Pseudomonadati</taxon>
        <taxon>Pseudomonadota</taxon>
        <taxon>Alphaproteobacteria</taxon>
        <taxon>Hyphomicrobiales</taxon>
        <taxon>Methylopilaceae</taxon>
        <taxon>Methylopila</taxon>
    </lineage>
</organism>
<dbReference type="SUPFAM" id="SSF47384">
    <property type="entry name" value="Homodimeric domain of signal transducing histidine kinase"/>
    <property type="match status" value="1"/>
</dbReference>
<dbReference type="Pfam" id="PF00672">
    <property type="entry name" value="HAMP"/>
    <property type="match status" value="1"/>
</dbReference>
<keyword evidence="12 16" id="KW-1133">Transmembrane helix</keyword>
<dbReference type="CDD" id="cd00082">
    <property type="entry name" value="HisKA"/>
    <property type="match status" value="1"/>
</dbReference>
<comment type="catalytic activity">
    <reaction evidence="1">
        <text>ATP + protein L-histidine = ADP + protein N-phospho-L-histidine.</text>
        <dbReference type="EC" id="2.7.13.3"/>
    </reaction>
</comment>
<evidence type="ECO:0000256" key="3">
    <source>
        <dbReference type="ARBA" id="ARBA00012438"/>
    </source>
</evidence>
<dbReference type="CDD" id="cd06225">
    <property type="entry name" value="HAMP"/>
    <property type="match status" value="1"/>
</dbReference>
<evidence type="ECO:0000256" key="9">
    <source>
        <dbReference type="ARBA" id="ARBA00022741"/>
    </source>
</evidence>
<evidence type="ECO:0000256" key="11">
    <source>
        <dbReference type="ARBA" id="ARBA00022840"/>
    </source>
</evidence>
<keyword evidence="8 16" id="KW-0812">Transmembrane</keyword>
<comment type="caution">
    <text evidence="19">The sequence shown here is derived from an EMBL/GenBank/DDBJ whole genome shotgun (WGS) entry which is preliminary data.</text>
</comment>
<dbReference type="PANTHER" id="PTHR44936">
    <property type="entry name" value="SENSOR PROTEIN CREC"/>
    <property type="match status" value="1"/>
</dbReference>
<keyword evidence="5" id="KW-0997">Cell inner membrane</keyword>
<feature type="transmembrane region" description="Helical" evidence="16">
    <location>
        <begin position="160"/>
        <end position="186"/>
    </location>
</feature>
<dbReference type="InterPro" id="IPR005467">
    <property type="entry name" value="His_kinase_dom"/>
</dbReference>
<dbReference type="SMART" id="SM00388">
    <property type="entry name" value="HisKA"/>
    <property type="match status" value="1"/>
</dbReference>
<evidence type="ECO:0000313" key="19">
    <source>
        <dbReference type="EMBL" id="MFD1701658.1"/>
    </source>
</evidence>
<keyword evidence="13" id="KW-0902">Two-component regulatory system</keyword>
<dbReference type="RefSeq" id="WP_378796288.1">
    <property type="nucleotide sequence ID" value="NZ_JBHUER010000001.1"/>
</dbReference>
<evidence type="ECO:0000256" key="13">
    <source>
        <dbReference type="ARBA" id="ARBA00023012"/>
    </source>
</evidence>
<dbReference type="InterPro" id="IPR003660">
    <property type="entry name" value="HAMP_dom"/>
</dbReference>
<evidence type="ECO:0000256" key="1">
    <source>
        <dbReference type="ARBA" id="ARBA00000085"/>
    </source>
</evidence>
<dbReference type="EMBL" id="JBHUER010000001">
    <property type="protein sequence ID" value="MFD1701658.1"/>
    <property type="molecule type" value="Genomic_DNA"/>
</dbReference>
<evidence type="ECO:0000256" key="12">
    <source>
        <dbReference type="ARBA" id="ARBA00022989"/>
    </source>
</evidence>
<accession>A0ABW4K2J5</accession>
<evidence type="ECO:0000256" key="15">
    <source>
        <dbReference type="SAM" id="MobiDB-lite"/>
    </source>
</evidence>
<dbReference type="InterPro" id="IPR003661">
    <property type="entry name" value="HisK_dim/P_dom"/>
</dbReference>
<proteinExistence type="predicted"/>
<dbReference type="InterPro" id="IPR004358">
    <property type="entry name" value="Sig_transdc_His_kin-like_C"/>
</dbReference>
<dbReference type="InterPro" id="IPR036097">
    <property type="entry name" value="HisK_dim/P_sf"/>
</dbReference>
<dbReference type="PROSITE" id="PS50885">
    <property type="entry name" value="HAMP"/>
    <property type="match status" value="1"/>
</dbReference>
<comment type="subcellular location">
    <subcellularLocation>
        <location evidence="2">Cell inner membrane</location>
        <topology evidence="2">Multi-pass membrane protein</topology>
    </subcellularLocation>
</comment>
<evidence type="ECO:0000256" key="8">
    <source>
        <dbReference type="ARBA" id="ARBA00022692"/>
    </source>
</evidence>
<dbReference type="SMART" id="SM00304">
    <property type="entry name" value="HAMP"/>
    <property type="match status" value="1"/>
</dbReference>
<name>A0ABW4K2J5_9HYPH</name>
<feature type="compositionally biased region" description="Basic and acidic residues" evidence="15">
    <location>
        <begin position="453"/>
        <end position="464"/>
    </location>
</feature>
<dbReference type="InterPro" id="IPR050980">
    <property type="entry name" value="2C_sensor_his_kinase"/>
</dbReference>
<dbReference type="Gene3D" id="1.10.287.130">
    <property type="match status" value="1"/>
</dbReference>
<dbReference type="InterPro" id="IPR036890">
    <property type="entry name" value="HATPase_C_sf"/>
</dbReference>
<keyword evidence="7" id="KW-0808">Transferase</keyword>
<dbReference type="GO" id="GO:0016301">
    <property type="term" value="F:kinase activity"/>
    <property type="evidence" value="ECO:0007669"/>
    <property type="project" value="UniProtKB-KW"/>
</dbReference>
<dbReference type="Pfam" id="PF00512">
    <property type="entry name" value="HisKA"/>
    <property type="match status" value="1"/>
</dbReference>
<dbReference type="InterPro" id="IPR003594">
    <property type="entry name" value="HATPase_dom"/>
</dbReference>
<sequence length="473" mass="50733">MSRWRSLFLCGSIRRQILFLAITPVLVMVLVVSLLHSAENKAPYASKVAIRIQTVVSQLDAAGSPQAAEAIMAATSATGLKVERMSAQAARSELAPPTSGDCDLADIHKAFGASLDAEVRRRTSAGSEGDVIAVRLPDGAALAFAPTPRPPLPLLHPERLFFAMKILIIVVPMLLLSIYAGAVIMAPLTSFARAAQDLSPDEGPDRPFDERGPREISALARALNDMRARIRDMIDGRTRMVRAISHDLRTPLTRLRMRAERSTDPALRDAMLTDISRIDAMIQETLTYLRREVATETTQRVDLPSLLQTVCHDFANMDMPASYEGPDRLTFACKPQSLARAVTNLVDNGLKFAGVVMVRLEPLPGGGVRIEVVDDGAGVPEAMRAKVIEPFFKGDASRSSSAPGGFGLGLSIVHEVVGGHGGTMELRDGEPHGLVVRLDLPDASAAAASAARRVAEPRRPEPAREPATSNAAG</sequence>